<dbReference type="Pfam" id="PF03170">
    <property type="entry name" value="BcsB"/>
    <property type="match status" value="1"/>
</dbReference>
<keyword evidence="7" id="KW-0732">Signal</keyword>
<keyword evidence="5 6" id="KW-0472">Membrane</keyword>
<feature type="signal peptide" evidence="7">
    <location>
        <begin position="1"/>
        <end position="20"/>
    </location>
</feature>
<dbReference type="RefSeq" id="WP_099324119.1">
    <property type="nucleotide sequence ID" value="NZ_LT934425.1"/>
</dbReference>
<comment type="subcellular location">
    <subcellularLocation>
        <location evidence="1">Cell membrane</location>
        <topology evidence="1">Single-pass membrane protein</topology>
    </subcellularLocation>
</comment>
<evidence type="ECO:0000256" key="6">
    <source>
        <dbReference type="SAM" id="Phobius"/>
    </source>
</evidence>
<sequence>MKQLFLCIATIFCLAHLAHAAVVEVPLYKFTNTLVKSIDLKCISAEYTIPVSVPERWEIEKAVMRFQYVNSSSLLENKSTLVVKVNGYPIAQIKLSPIVPEGEVKVAIPAILLDTGYNNISFAVTQHYTDECEDPCAPGLWTTIKVDESILRVEYRLKPVPLRLSAISEFIFDPKIFPRGRVNFIAEGLTSEELINYAGIVASGIALRYDYRQVFFSVSKDIKPNVDNILLGKKDFIYDFLRKKGVEINEGAGALLKITHLPLEKFVRDPHHALIIITGEHTEQVKLAAETFAIMSFPFPDTDEMTPVKFELPDVAQYSGKHMLVPDKKYTLKTLNLETYTFKGLSPNPKEIIFRLPPDFLVKQNQYANLSLHFAYGAGMRNFSVLNVLLNGIHIRAIRLDNELGAIVAGYNLTIPTYLFRAGTNVISFAPMLAPSMSSNCEPKPIDNLFFTIFDNSTFIFPPMPHLVELPRLELFFLNGFPFTRWPDGHETFLFMTQPTSSVIASAFNIIGSITQKNGFPLLEIKMGFRKPDAWDGEIIILGSAESIPDDLKELAPLKLTKNTSVPYPVVKSWRDEKTLAFSGQISDFGKAKGAVMQFKSPYRVGRTILMVTAFSPKELYAFSKMLTEPAVEGACKGDLTLVDLASAPHYKVYSFDIGKKYFSGKGGKISRVKAYIYSMSKYYAYLLVFVFLFLGITVFYLLYRFRKRRLKSA</sequence>
<evidence type="ECO:0000313" key="8">
    <source>
        <dbReference type="EMBL" id="SOH03254.1"/>
    </source>
</evidence>
<dbReference type="PANTHER" id="PTHR39083">
    <property type="entry name" value="CYCLIC DI-GMP-BINDING PROTEIN"/>
    <property type="match status" value="1"/>
</dbReference>
<evidence type="ECO:0000313" key="9">
    <source>
        <dbReference type="Proteomes" id="UP000221734"/>
    </source>
</evidence>
<evidence type="ECO:0000256" key="7">
    <source>
        <dbReference type="SAM" id="SignalP"/>
    </source>
</evidence>
<feature type="chain" id="PRO_5012135180" description="Cyclic di-GMP binding protein" evidence="7">
    <location>
        <begin position="21"/>
        <end position="714"/>
    </location>
</feature>
<dbReference type="GO" id="GO:0005886">
    <property type="term" value="C:plasma membrane"/>
    <property type="evidence" value="ECO:0007669"/>
    <property type="project" value="UniProtKB-SubCell"/>
</dbReference>
<evidence type="ECO:0000256" key="1">
    <source>
        <dbReference type="ARBA" id="ARBA00004162"/>
    </source>
</evidence>
<dbReference type="GO" id="GO:0006011">
    <property type="term" value="P:UDP-alpha-D-glucose metabolic process"/>
    <property type="evidence" value="ECO:0007669"/>
    <property type="project" value="InterPro"/>
</dbReference>
<dbReference type="Gene3D" id="2.60.120.260">
    <property type="entry name" value="Galactose-binding domain-like"/>
    <property type="match status" value="2"/>
</dbReference>
<dbReference type="Proteomes" id="UP000221734">
    <property type="component" value="Chromosome Kuenenia_stuttgartiensis_MBR1"/>
</dbReference>
<evidence type="ECO:0008006" key="10">
    <source>
        <dbReference type="Google" id="ProtNLM"/>
    </source>
</evidence>
<keyword evidence="4 6" id="KW-1133">Transmembrane helix</keyword>
<protein>
    <recommendedName>
        <fullName evidence="10">Cyclic di-GMP binding protein</fullName>
    </recommendedName>
</protein>
<evidence type="ECO:0000256" key="4">
    <source>
        <dbReference type="ARBA" id="ARBA00022989"/>
    </source>
</evidence>
<dbReference type="KEGG" id="kst:KSMBR1_0743"/>
<keyword evidence="2" id="KW-1003">Cell membrane</keyword>
<accession>A0A2C9CBU2</accession>
<evidence type="ECO:0000256" key="2">
    <source>
        <dbReference type="ARBA" id="ARBA00022475"/>
    </source>
</evidence>
<keyword evidence="9" id="KW-1185">Reference proteome</keyword>
<dbReference type="AlphaFoldDB" id="A0A2C9CBU2"/>
<dbReference type="InterPro" id="IPR018513">
    <property type="entry name" value="Cell_synthase_bac"/>
</dbReference>
<dbReference type="PANTHER" id="PTHR39083:SF1">
    <property type="entry name" value="CYCLIC DI-GMP-BINDING PROTEIN"/>
    <property type="match status" value="1"/>
</dbReference>
<organism evidence="8 9">
    <name type="scientific">Kuenenia stuttgartiensis</name>
    <dbReference type="NCBI Taxonomy" id="174633"/>
    <lineage>
        <taxon>Bacteria</taxon>
        <taxon>Pseudomonadati</taxon>
        <taxon>Planctomycetota</taxon>
        <taxon>Candidatus Brocadiia</taxon>
        <taxon>Candidatus Brocadiales</taxon>
        <taxon>Candidatus Brocadiaceae</taxon>
        <taxon>Candidatus Kuenenia</taxon>
    </lineage>
</organism>
<reference evidence="9" key="1">
    <citation type="submission" date="2017-10" db="EMBL/GenBank/DDBJ databases">
        <authorList>
            <person name="Frank J."/>
        </authorList>
    </citation>
    <scope>NUCLEOTIDE SEQUENCE [LARGE SCALE GENOMIC DNA]</scope>
</reference>
<name>A0A2C9CBU2_KUEST</name>
<dbReference type="EMBL" id="LT934425">
    <property type="protein sequence ID" value="SOH03254.1"/>
    <property type="molecule type" value="Genomic_DNA"/>
</dbReference>
<gene>
    <name evidence="8" type="primary">bcsB</name>
    <name evidence="8" type="ORF">KSMBR1_0743</name>
</gene>
<keyword evidence="3 6" id="KW-0812">Transmembrane</keyword>
<feature type="transmembrane region" description="Helical" evidence="6">
    <location>
        <begin position="683"/>
        <end position="704"/>
    </location>
</feature>
<evidence type="ECO:0000256" key="5">
    <source>
        <dbReference type="ARBA" id="ARBA00023136"/>
    </source>
</evidence>
<proteinExistence type="predicted"/>
<evidence type="ECO:0000256" key="3">
    <source>
        <dbReference type="ARBA" id="ARBA00022692"/>
    </source>
</evidence>
<dbReference type="OrthoDB" id="9806702at2"/>